<gene>
    <name evidence="3" type="primary">smf</name>
    <name evidence="3" type="ordered locus">pCSL0009</name>
</gene>
<protein>
    <submittedName>
        <fullName evidence="3">DNA processing SMF-family protein</fullName>
    </submittedName>
</protein>
<dbReference type="Proteomes" id="UP000001318">
    <property type="component" value="Plasmid pCSL1"/>
</dbReference>
<dbReference type="GO" id="GO:0009294">
    <property type="term" value="P:DNA-mediated transformation"/>
    <property type="evidence" value="ECO:0007669"/>
    <property type="project" value="InterPro"/>
</dbReference>
<dbReference type="Gene3D" id="3.40.50.450">
    <property type="match status" value="1"/>
</dbReference>
<keyword evidence="4" id="KW-1185">Reference proteome</keyword>
<dbReference type="InterPro" id="IPR057666">
    <property type="entry name" value="DrpA_SLOG"/>
</dbReference>
<dbReference type="SUPFAM" id="SSF102405">
    <property type="entry name" value="MCP/YpsA-like"/>
    <property type="match status" value="1"/>
</dbReference>
<dbReference type="eggNOG" id="COG0758">
    <property type="taxonomic scope" value="Bacteria"/>
</dbReference>
<feature type="domain" description="Smf/DprA SLOG" evidence="2">
    <location>
        <begin position="102"/>
        <end position="312"/>
    </location>
</feature>
<reference evidence="3 4" key="1">
    <citation type="journal article" date="2008" name="J. Bacteriol.">
        <title>Genome of the actinomycete plant pathogen Clavibacter michiganensis subsp. sepedonicus suggests recent niche adaptation.</title>
        <authorList>
            <person name="Bentley S.D."/>
            <person name="Corton C."/>
            <person name="Brown S.E."/>
            <person name="Barron A."/>
            <person name="Clark L."/>
            <person name="Doggett J."/>
            <person name="Harris B."/>
            <person name="Ormond D."/>
            <person name="Quail M.A."/>
            <person name="May G."/>
            <person name="Francis D."/>
            <person name="Knudson D."/>
            <person name="Parkhill J."/>
            <person name="Ishimaru C.A."/>
        </authorList>
    </citation>
    <scope>NUCLEOTIDE SEQUENCE [LARGE SCALE GENOMIC DNA]</scope>
    <source>
        <strain evidence="4">ATCC 33113 / DSM 20744 / JCM 9667 / LMG 2889 / ICMP 2535 / C-1</strain>
    </source>
</reference>
<proteinExistence type="inferred from homology"/>
<dbReference type="Pfam" id="PF02481">
    <property type="entry name" value="DNA_processg_A"/>
    <property type="match status" value="1"/>
</dbReference>
<dbReference type="PANTHER" id="PTHR43022">
    <property type="entry name" value="PROTEIN SMF"/>
    <property type="match status" value="1"/>
</dbReference>
<keyword evidence="3" id="KW-0614">Plasmid</keyword>
<dbReference type="EMBL" id="AM849036">
    <property type="protein sequence ID" value="CAQ03256.1"/>
    <property type="molecule type" value="Genomic_DNA"/>
</dbReference>
<name>B0RJ66_CLASE</name>
<comment type="similarity">
    <text evidence="1">Belongs to the DprA/Smf family.</text>
</comment>
<dbReference type="KEGG" id="cms:pCSL0009"/>
<accession>B0RJ66</accession>
<dbReference type="HOGENOM" id="CLU_029601_2_2_11"/>
<evidence type="ECO:0000313" key="4">
    <source>
        <dbReference type="Proteomes" id="UP000001318"/>
    </source>
</evidence>
<dbReference type="InterPro" id="IPR003488">
    <property type="entry name" value="DprA"/>
</dbReference>
<organism evidence="3 4">
    <name type="scientific">Clavibacter sepedonicus</name>
    <name type="common">Clavibacter michiganensis subsp. sepedonicus</name>
    <dbReference type="NCBI Taxonomy" id="31964"/>
    <lineage>
        <taxon>Bacteria</taxon>
        <taxon>Bacillati</taxon>
        <taxon>Actinomycetota</taxon>
        <taxon>Actinomycetes</taxon>
        <taxon>Micrococcales</taxon>
        <taxon>Microbacteriaceae</taxon>
        <taxon>Clavibacter</taxon>
    </lineage>
</organism>
<geneLocation type="plasmid" evidence="3 4">
    <name>pCSL1</name>
</geneLocation>
<dbReference type="PANTHER" id="PTHR43022:SF1">
    <property type="entry name" value="PROTEIN SMF"/>
    <property type="match status" value="1"/>
</dbReference>
<evidence type="ECO:0000259" key="2">
    <source>
        <dbReference type="Pfam" id="PF02481"/>
    </source>
</evidence>
<evidence type="ECO:0000313" key="3">
    <source>
        <dbReference type="EMBL" id="CAQ03256.1"/>
    </source>
</evidence>
<evidence type="ECO:0000256" key="1">
    <source>
        <dbReference type="ARBA" id="ARBA00006525"/>
    </source>
</evidence>
<sequence length="317" mass="33572">MSAPLDDVVERFARVVWTHIGAPGDTVAGSLVQHLGATTALTAVVEQWPLRLMRSALEDGEEPGPVLDLHALAAQLRAWRERFIVDDVFRSLRTAAECGATVLIPSDPQWPRGLADLGPEMPYALWVRGHTDRMIRLERSLAVIGARAATVYGSAVTSESVSELVREGIAIVNSGSFGIDGAALRAAVGSTGSAFAVISSGVDVTYPHAHAELFEDVIETGAVVTERPPHTAPSRWSFLSRNRILAALSSGTVLMEGSHRSGALLTAQRALQLGRPVGAVPGQVDSPSAGGCLTMIRDHGATLVTGHEDMSRLLPPF</sequence>
<dbReference type="AlphaFoldDB" id="B0RJ66"/>